<evidence type="ECO:0000259" key="1">
    <source>
        <dbReference type="Pfam" id="PF00535"/>
    </source>
</evidence>
<dbReference type="InterPro" id="IPR001173">
    <property type="entry name" value="Glyco_trans_2-like"/>
</dbReference>
<dbReference type="PANTHER" id="PTHR43685:SF2">
    <property type="entry name" value="GLYCOSYLTRANSFERASE 2-LIKE DOMAIN-CONTAINING PROTEIN"/>
    <property type="match status" value="1"/>
</dbReference>
<protein>
    <recommendedName>
        <fullName evidence="1">Glycosyltransferase 2-like domain-containing protein</fullName>
    </recommendedName>
</protein>
<reference evidence="2 3" key="1">
    <citation type="submission" date="2017-09" db="EMBL/GenBank/DDBJ databases">
        <title>Depth-based differentiation of microbial function through sediment-hosted aquifers and enrichment of novel symbionts in the deep terrestrial subsurface.</title>
        <authorList>
            <person name="Probst A.J."/>
            <person name="Ladd B."/>
            <person name="Jarett J.K."/>
            <person name="Geller-Mcgrath D.E."/>
            <person name="Sieber C.M."/>
            <person name="Emerson J.B."/>
            <person name="Anantharaman K."/>
            <person name="Thomas B.C."/>
            <person name="Malmstrom R."/>
            <person name="Stieglmeier M."/>
            <person name="Klingl A."/>
            <person name="Woyke T."/>
            <person name="Ryan C.M."/>
            <person name="Banfield J.F."/>
        </authorList>
    </citation>
    <scope>NUCLEOTIDE SEQUENCE [LARGE SCALE GENOMIC DNA]</scope>
    <source>
        <strain evidence="2">CG10_big_fil_rev_8_21_14_0_10_36_16</strain>
    </source>
</reference>
<dbReference type="Pfam" id="PF00535">
    <property type="entry name" value="Glycos_transf_2"/>
    <property type="match status" value="1"/>
</dbReference>
<dbReference type="PANTHER" id="PTHR43685">
    <property type="entry name" value="GLYCOSYLTRANSFERASE"/>
    <property type="match status" value="1"/>
</dbReference>
<gene>
    <name evidence="2" type="ORF">COV29_01585</name>
</gene>
<evidence type="ECO:0000313" key="3">
    <source>
        <dbReference type="Proteomes" id="UP000228496"/>
    </source>
</evidence>
<dbReference type="Proteomes" id="UP000228496">
    <property type="component" value="Unassembled WGS sequence"/>
</dbReference>
<evidence type="ECO:0000313" key="2">
    <source>
        <dbReference type="EMBL" id="PJE50951.1"/>
    </source>
</evidence>
<dbReference type="InterPro" id="IPR050834">
    <property type="entry name" value="Glycosyltransf_2"/>
</dbReference>
<dbReference type="EMBL" id="PCXQ01000004">
    <property type="protein sequence ID" value="PJE50951.1"/>
    <property type="molecule type" value="Genomic_DNA"/>
</dbReference>
<proteinExistence type="predicted"/>
<dbReference type="Gene3D" id="3.90.550.10">
    <property type="entry name" value="Spore Coat Polysaccharide Biosynthesis Protein SpsA, Chain A"/>
    <property type="match status" value="1"/>
</dbReference>
<name>A0A2J0Q7A2_9BACT</name>
<dbReference type="SUPFAM" id="SSF53448">
    <property type="entry name" value="Nucleotide-diphospho-sugar transferases"/>
    <property type="match status" value="1"/>
</dbReference>
<organism evidence="2 3">
    <name type="scientific">Candidatus Yanofskybacteria bacterium CG10_big_fil_rev_8_21_14_0_10_36_16</name>
    <dbReference type="NCBI Taxonomy" id="1975096"/>
    <lineage>
        <taxon>Bacteria</taxon>
        <taxon>Candidatus Yanofskyibacteriota</taxon>
    </lineage>
</organism>
<feature type="domain" description="Glycosyltransferase 2-like" evidence="1">
    <location>
        <begin position="22"/>
        <end position="144"/>
    </location>
</feature>
<dbReference type="InterPro" id="IPR029044">
    <property type="entry name" value="Nucleotide-diphossugar_trans"/>
</dbReference>
<sequence>MLVKIGLVNFLIYKMAQPLVTINIAVRNGEKYIPWCLDSVLKQSYPHEKIELNILDNNSTDNTKEIINNLKTGNEDLSITKFSLFEKEENLGMWPGQEWLLEKSNGKYIIALSVDVLLDSNFIKNAIEIIEADNKIGALQAKIYRAEPITMGGNLKLKKTNTIDTLGFEIYKSRRSVNIAHGEKDEGQYSKSTEIFGVEGAVPLFRHEALKNIKIDGYIIDPDFFWYGDDLDLAWRMNVFGWKQIYAPNVIAWHDRQTTKTLAGGKLKNFIKIRKTIPQFKRRLDYRNWFFAVIKNDYLSNFLHDLPRILKRQIMLWSYFLIFEPWMFLEMPHIVKGIPKMLKRRREVIKKAKITPKDIRKWFK</sequence>
<comment type="caution">
    <text evidence="2">The sequence shown here is derived from an EMBL/GenBank/DDBJ whole genome shotgun (WGS) entry which is preliminary data.</text>
</comment>
<accession>A0A2J0Q7A2</accession>
<dbReference type="AlphaFoldDB" id="A0A2J0Q7A2"/>